<sequence>MRYYNRLLALATFCISGVISPAIAQQKDKFIEHKIVFQEDGEYAGWPANHGIWGWGDEILVGFVQAPYKQTQPGLHTYDPKSAENQYARSLDGGETWEIKDAYSLGQIAWGHDNNIAPNKAKKPTVLKVPMPDFTSKDFLLTFLRHNNHDGPSHFYYSKDKGKLWEGPYVFPNMGTPGLANRTDYHVEGKQVLSAFVTTAKSNSKEGRVAFVRTKDGGLNWDLVSWITAEHGGFDIMPSSIKLSENTWLTTIRTRYENGQNLISSYISKDNGNSWNRLVDPASDTGRGGSPPALVKLKDGRLALGYIHRSEFGSRVHVRFSADNGQSWGDEIILRSEDGANRDVGYPRMIQREDGKLVMIYYWNNANHEEVKPYRYIAATIFDPEDWK</sequence>
<dbReference type="InterPro" id="IPR011040">
    <property type="entry name" value="Sialidase"/>
</dbReference>
<dbReference type="EMBL" id="VORV01000012">
    <property type="protein sequence ID" value="TXD76354.1"/>
    <property type="molecule type" value="Genomic_DNA"/>
</dbReference>
<dbReference type="OrthoDB" id="9757809at2"/>
<dbReference type="AlphaFoldDB" id="A0A2W7QWW7"/>
<dbReference type="PANTHER" id="PTHR43752:SF2">
    <property type="entry name" value="BNR_ASP-BOX REPEAT FAMILY PROTEIN"/>
    <property type="match status" value="1"/>
</dbReference>
<evidence type="ECO:0000313" key="3">
    <source>
        <dbReference type="EMBL" id="PZX53073.1"/>
    </source>
</evidence>
<dbReference type="Proteomes" id="UP000249115">
    <property type="component" value="Unassembled WGS sequence"/>
</dbReference>
<dbReference type="InterPro" id="IPR036278">
    <property type="entry name" value="Sialidase_sf"/>
</dbReference>
<evidence type="ECO:0000313" key="5">
    <source>
        <dbReference type="Proteomes" id="UP000249115"/>
    </source>
</evidence>
<dbReference type="Gene3D" id="2.120.10.10">
    <property type="match status" value="1"/>
</dbReference>
<evidence type="ECO:0000259" key="2">
    <source>
        <dbReference type="Pfam" id="PF13088"/>
    </source>
</evidence>
<dbReference type="EMBL" id="QKZU01000013">
    <property type="protein sequence ID" value="PZX53073.1"/>
    <property type="molecule type" value="Genomic_DNA"/>
</dbReference>
<dbReference type="Proteomes" id="UP000321927">
    <property type="component" value="Unassembled WGS sequence"/>
</dbReference>
<dbReference type="RefSeq" id="WP_086502595.1">
    <property type="nucleotide sequence ID" value="NZ_MSSV01000017.1"/>
</dbReference>
<dbReference type="PANTHER" id="PTHR43752">
    <property type="entry name" value="BNR/ASP-BOX REPEAT FAMILY PROTEIN"/>
    <property type="match status" value="1"/>
</dbReference>
<gene>
    <name evidence="4" type="ORF">ESW18_16535</name>
    <name evidence="3" type="ORF">LV84_03277</name>
</gene>
<keyword evidence="6" id="KW-1185">Reference proteome</keyword>
<evidence type="ECO:0000313" key="4">
    <source>
        <dbReference type="EMBL" id="TXD76354.1"/>
    </source>
</evidence>
<evidence type="ECO:0000313" key="6">
    <source>
        <dbReference type="Proteomes" id="UP000321927"/>
    </source>
</evidence>
<dbReference type="SUPFAM" id="SSF50939">
    <property type="entry name" value="Sialidases"/>
    <property type="match status" value="1"/>
</dbReference>
<evidence type="ECO:0000256" key="1">
    <source>
        <dbReference type="SAM" id="SignalP"/>
    </source>
</evidence>
<reference evidence="3 5" key="1">
    <citation type="submission" date="2018-06" db="EMBL/GenBank/DDBJ databases">
        <title>Genomic Encyclopedia of Archaeal and Bacterial Type Strains, Phase II (KMG-II): from individual species to whole genera.</title>
        <authorList>
            <person name="Goeker M."/>
        </authorList>
    </citation>
    <scope>NUCLEOTIDE SEQUENCE [LARGE SCALE GENOMIC DNA]</scope>
    <source>
        <strain evidence="3 5">DSM 22686</strain>
    </source>
</reference>
<dbReference type="CDD" id="cd15482">
    <property type="entry name" value="Sialidase_non-viral"/>
    <property type="match status" value="1"/>
</dbReference>
<feature type="signal peptide" evidence="1">
    <location>
        <begin position="1"/>
        <end position="24"/>
    </location>
</feature>
<protein>
    <submittedName>
        <fullName evidence="3">BNR repeat protein</fullName>
    </submittedName>
    <submittedName>
        <fullName evidence="4">Exo-alpha-sialidase</fullName>
    </submittedName>
</protein>
<organism evidence="3 5">
    <name type="scientific">Algoriphagus ratkowskyi</name>
    <dbReference type="NCBI Taxonomy" id="57028"/>
    <lineage>
        <taxon>Bacteria</taxon>
        <taxon>Pseudomonadati</taxon>
        <taxon>Bacteroidota</taxon>
        <taxon>Cytophagia</taxon>
        <taxon>Cytophagales</taxon>
        <taxon>Cyclobacteriaceae</taxon>
        <taxon>Algoriphagus</taxon>
    </lineage>
</organism>
<dbReference type="Pfam" id="PF13088">
    <property type="entry name" value="BNR_2"/>
    <property type="match status" value="1"/>
</dbReference>
<feature type="domain" description="Sialidase" evidence="2">
    <location>
        <begin position="107"/>
        <end position="358"/>
    </location>
</feature>
<proteinExistence type="predicted"/>
<name>A0A2W7QWW7_9BACT</name>
<comment type="caution">
    <text evidence="3">The sequence shown here is derived from an EMBL/GenBank/DDBJ whole genome shotgun (WGS) entry which is preliminary data.</text>
</comment>
<keyword evidence="1" id="KW-0732">Signal</keyword>
<reference evidence="4 6" key="2">
    <citation type="submission" date="2019-08" db="EMBL/GenBank/DDBJ databases">
        <title>Genome of Algoriphagus ratkowskyi IC026.</title>
        <authorList>
            <person name="Bowman J.P."/>
        </authorList>
    </citation>
    <scope>NUCLEOTIDE SEQUENCE [LARGE SCALE GENOMIC DNA]</scope>
    <source>
        <strain evidence="4 6">IC026</strain>
    </source>
</reference>
<feature type="chain" id="PRO_5016088914" evidence="1">
    <location>
        <begin position="25"/>
        <end position="388"/>
    </location>
</feature>
<accession>A0A2W7QWW7</accession>